<dbReference type="RefSeq" id="WP_266258459.1">
    <property type="nucleotide sequence ID" value="NZ_JAMXWF010000011.1"/>
</dbReference>
<comment type="caution">
    <text evidence="2">The sequence shown here is derived from an EMBL/GenBank/DDBJ whole genome shotgun (WGS) entry which is preliminary data.</text>
</comment>
<dbReference type="Proteomes" id="UP001209412">
    <property type="component" value="Unassembled WGS sequence"/>
</dbReference>
<keyword evidence="3" id="KW-1185">Reference proteome</keyword>
<dbReference type="EMBL" id="JAPKHW010000011">
    <property type="protein sequence ID" value="MCX4146905.1"/>
    <property type="molecule type" value="Genomic_DNA"/>
</dbReference>
<evidence type="ECO:0000313" key="4">
    <source>
        <dbReference type="Proteomes" id="UP001242288"/>
    </source>
</evidence>
<organism evidence="2 4">
    <name type="scientific">Paraburkholderia madseniana</name>
    <dbReference type="NCBI Taxonomy" id="2599607"/>
    <lineage>
        <taxon>Bacteria</taxon>
        <taxon>Pseudomonadati</taxon>
        <taxon>Pseudomonadota</taxon>
        <taxon>Betaproteobacteria</taxon>
        <taxon>Burkholderiales</taxon>
        <taxon>Burkholderiaceae</taxon>
        <taxon>Paraburkholderia</taxon>
    </lineage>
</organism>
<evidence type="ECO:0000313" key="2">
    <source>
        <dbReference type="EMBL" id="MDQ6408731.1"/>
    </source>
</evidence>
<dbReference type="EMBL" id="JAMXWF010000011">
    <property type="protein sequence ID" value="MDQ6408731.1"/>
    <property type="molecule type" value="Genomic_DNA"/>
</dbReference>
<evidence type="ECO:0000313" key="3">
    <source>
        <dbReference type="Proteomes" id="UP001209412"/>
    </source>
</evidence>
<dbReference type="AlphaFoldDB" id="A0AAP5BDH3"/>
<protein>
    <submittedName>
        <fullName evidence="2">Uncharacterized protein</fullName>
    </submittedName>
</protein>
<sequence length="209" mass="22753">MLIQKFHPGLQPGQQLAVAGSGTPLFSRQSHWDCCGALHCVAMALALLGRLDDPVDIRRSDAGPEASFWDRAWPHYLHGLTLTELASFVWELNLGVRPVAARAGQTTVLRFCEQELSRGAPVIVGWRSLHPVQRRASLAIGVEGLRRQRAFSPHALLILDPAGMEPGLAACNARLEFGRDRRIAYVTATAKHRVAVDGAVSIRLLKAGS</sequence>
<name>A0AAP5BDH3_9BURK</name>
<dbReference type="Proteomes" id="UP001242288">
    <property type="component" value="Unassembled WGS sequence"/>
</dbReference>
<accession>A0AAP5BDH3</accession>
<proteinExistence type="predicted"/>
<gene>
    <name evidence="2" type="ORF">NIE36_16195</name>
    <name evidence="1" type="ORF">OSB80_16235</name>
</gene>
<evidence type="ECO:0000313" key="1">
    <source>
        <dbReference type="EMBL" id="MCX4146905.1"/>
    </source>
</evidence>
<reference evidence="2" key="1">
    <citation type="submission" date="2022-06" db="EMBL/GenBank/DDBJ databases">
        <title>PHB producers.</title>
        <authorList>
            <person name="Besaury L."/>
        </authorList>
    </citation>
    <scope>NUCLEOTIDE SEQUENCE</scope>
    <source>
        <strain evidence="2 3">SEWS6</strain>
    </source>
</reference>